<feature type="transmembrane region" description="Helical" evidence="9">
    <location>
        <begin position="142"/>
        <end position="165"/>
    </location>
</feature>
<evidence type="ECO:0000256" key="6">
    <source>
        <dbReference type="ARBA" id="ARBA00023136"/>
    </source>
</evidence>
<sequence>MTNIFENCSYYSIYELYLLDCTNTTDQCSLIQYVDTIQSLTFWLDLVIPFILLTIAWFLNLYFLIILIPKYIRMNDVTKKQYVFVVSRGISSLSAASAMLFIRCVEVLSVDFTIYFLFFMIDDLSFYTLLGKSPCFRQLQNLSGSYVGSAVLLYLATVRPIFYSLRISVRTVYFLAAGNIIGSILLSATTAVFQAAVQSEGPFKCDVEHCQPIINIVMCKKTHKKYKNKQNEILVSIIAISFIIPIITLSFVLVTLYCYKNRAESIGSFTADASAYDSARTRLAWTLFTFTLISLSEAIPASYMVGIKVDGSITTCVNFYQADHLIVPAIMNSFQGLAWSIALIVDPLCGLLFDPRIQKVWVQHINPNLVSDSLYLIFELLLKNGTEDIE</sequence>
<dbReference type="PANTHER" id="PTHR37441">
    <property type="entry name" value="PROTEIN CBG16518"/>
    <property type="match status" value="1"/>
</dbReference>
<proteinExistence type="predicted"/>
<keyword evidence="11" id="KW-1185">Reference proteome</keyword>
<dbReference type="GO" id="GO:0004930">
    <property type="term" value="F:G protein-coupled receptor activity"/>
    <property type="evidence" value="ECO:0007669"/>
    <property type="project" value="UniProtKB-KW"/>
</dbReference>
<dbReference type="STRING" id="31234.E3LYV9"/>
<evidence type="ECO:0000313" key="11">
    <source>
        <dbReference type="Proteomes" id="UP000008281"/>
    </source>
</evidence>
<name>E3LYV9_CAERE</name>
<evidence type="ECO:0000256" key="7">
    <source>
        <dbReference type="ARBA" id="ARBA00023170"/>
    </source>
</evidence>
<gene>
    <name evidence="10" type="ORF">CRE_04717</name>
</gene>
<evidence type="ECO:0000256" key="8">
    <source>
        <dbReference type="ARBA" id="ARBA00023224"/>
    </source>
</evidence>
<evidence type="ECO:0000256" key="1">
    <source>
        <dbReference type="ARBA" id="ARBA00004651"/>
    </source>
</evidence>
<keyword evidence="2" id="KW-1003">Cell membrane</keyword>
<dbReference type="Proteomes" id="UP000008281">
    <property type="component" value="Unassembled WGS sequence"/>
</dbReference>
<dbReference type="GO" id="GO:0005886">
    <property type="term" value="C:plasma membrane"/>
    <property type="evidence" value="ECO:0007669"/>
    <property type="project" value="UniProtKB-SubCell"/>
</dbReference>
<dbReference type="eggNOG" id="ENOG502THD0">
    <property type="taxonomic scope" value="Eukaryota"/>
</dbReference>
<dbReference type="InParanoid" id="E3LYV9"/>
<keyword evidence="4 9" id="KW-1133">Transmembrane helix</keyword>
<evidence type="ECO:0008006" key="12">
    <source>
        <dbReference type="Google" id="ProtNLM"/>
    </source>
</evidence>
<evidence type="ECO:0000256" key="2">
    <source>
        <dbReference type="ARBA" id="ARBA00022475"/>
    </source>
</evidence>
<evidence type="ECO:0000256" key="4">
    <source>
        <dbReference type="ARBA" id="ARBA00022989"/>
    </source>
</evidence>
<dbReference type="PANTHER" id="PTHR37441:SF2">
    <property type="entry name" value="G-PROTEIN COUPLED RECEPTOR B0244.10-RELATED"/>
    <property type="match status" value="1"/>
</dbReference>
<dbReference type="InterPro" id="IPR040435">
    <property type="entry name" value="Put_GPCR_Chromadorea"/>
</dbReference>
<keyword evidence="7" id="KW-0675">Receptor</keyword>
<evidence type="ECO:0000313" key="10">
    <source>
        <dbReference type="EMBL" id="EFO86776.1"/>
    </source>
</evidence>
<keyword evidence="3 9" id="KW-0812">Transmembrane</keyword>
<keyword evidence="8" id="KW-0807">Transducer</keyword>
<feature type="transmembrane region" description="Helical" evidence="9">
    <location>
        <begin position="171"/>
        <end position="193"/>
    </location>
</feature>
<organism evidence="11">
    <name type="scientific">Caenorhabditis remanei</name>
    <name type="common">Caenorhabditis vulgaris</name>
    <dbReference type="NCBI Taxonomy" id="31234"/>
    <lineage>
        <taxon>Eukaryota</taxon>
        <taxon>Metazoa</taxon>
        <taxon>Ecdysozoa</taxon>
        <taxon>Nematoda</taxon>
        <taxon>Chromadorea</taxon>
        <taxon>Rhabditida</taxon>
        <taxon>Rhabditina</taxon>
        <taxon>Rhabditomorpha</taxon>
        <taxon>Rhabditoidea</taxon>
        <taxon>Rhabditidae</taxon>
        <taxon>Peloderinae</taxon>
        <taxon>Caenorhabditis</taxon>
    </lineage>
</organism>
<dbReference type="HOGENOM" id="CLU_047461_1_0_1"/>
<dbReference type="OrthoDB" id="5790882at2759"/>
<keyword evidence="5" id="KW-0297">G-protein coupled receptor</keyword>
<protein>
    <recommendedName>
        <fullName evidence="12">G-protein coupled receptors family 1 profile domain-containing protein</fullName>
    </recommendedName>
</protein>
<comment type="subcellular location">
    <subcellularLocation>
        <location evidence="1">Cell membrane</location>
        <topology evidence="1">Multi-pass membrane protein</topology>
    </subcellularLocation>
</comment>
<dbReference type="OMA" id="PAIMNSF"/>
<evidence type="ECO:0000256" key="3">
    <source>
        <dbReference type="ARBA" id="ARBA00022692"/>
    </source>
</evidence>
<evidence type="ECO:0000256" key="9">
    <source>
        <dbReference type="SAM" id="Phobius"/>
    </source>
</evidence>
<feature type="transmembrane region" description="Helical" evidence="9">
    <location>
        <begin position="46"/>
        <end position="69"/>
    </location>
</feature>
<dbReference type="AlphaFoldDB" id="E3LYV9"/>
<evidence type="ECO:0000256" key="5">
    <source>
        <dbReference type="ARBA" id="ARBA00023040"/>
    </source>
</evidence>
<dbReference type="FunCoup" id="E3LYV9">
    <property type="interactions" value="26"/>
</dbReference>
<keyword evidence="6 9" id="KW-0472">Membrane</keyword>
<feature type="transmembrane region" description="Helical" evidence="9">
    <location>
        <begin position="233"/>
        <end position="257"/>
    </location>
</feature>
<reference evidence="10" key="1">
    <citation type="submission" date="2007-07" db="EMBL/GenBank/DDBJ databases">
        <title>PCAP assembly of the Caenorhabditis remanei genome.</title>
        <authorList>
            <consortium name="The Caenorhabditis remanei Sequencing Consortium"/>
            <person name="Wilson R.K."/>
        </authorList>
    </citation>
    <scope>NUCLEOTIDE SEQUENCE [LARGE SCALE GENOMIC DNA]</scope>
    <source>
        <strain evidence="10">PB4641</strain>
    </source>
</reference>
<accession>E3LYV9</accession>
<dbReference type="EMBL" id="DS268419">
    <property type="protein sequence ID" value="EFO86776.1"/>
    <property type="molecule type" value="Genomic_DNA"/>
</dbReference>